<gene>
    <name evidence="4" type="primary">5577302</name>
</gene>
<dbReference type="OrthoDB" id="8194095at2759"/>
<organism evidence="4 5">
    <name type="scientific">Aedes aegypti</name>
    <name type="common">Yellowfever mosquito</name>
    <name type="synonym">Culex aegypti</name>
    <dbReference type="NCBI Taxonomy" id="7159"/>
    <lineage>
        <taxon>Eukaryota</taxon>
        <taxon>Metazoa</taxon>
        <taxon>Ecdysozoa</taxon>
        <taxon>Arthropoda</taxon>
        <taxon>Hexapoda</taxon>
        <taxon>Insecta</taxon>
        <taxon>Pterygota</taxon>
        <taxon>Neoptera</taxon>
        <taxon>Endopterygota</taxon>
        <taxon>Diptera</taxon>
        <taxon>Nematocera</taxon>
        <taxon>Culicoidea</taxon>
        <taxon>Culicidae</taxon>
        <taxon>Culicinae</taxon>
        <taxon>Aedini</taxon>
        <taxon>Aedes</taxon>
        <taxon>Stegomyia</taxon>
    </lineage>
</organism>
<feature type="chain" id="PRO_5038058279" evidence="3">
    <location>
        <begin position="28"/>
        <end position="559"/>
    </location>
</feature>
<feature type="compositionally biased region" description="Pro residues" evidence="1">
    <location>
        <begin position="325"/>
        <end position="340"/>
    </location>
</feature>
<protein>
    <submittedName>
        <fullName evidence="4">Uncharacterized protein</fullName>
    </submittedName>
</protein>
<keyword evidence="3" id="KW-0732">Signal</keyword>
<name>A0A903UUA4_AEDAE</name>
<evidence type="ECO:0000313" key="5">
    <source>
        <dbReference type="Proteomes" id="UP000008820"/>
    </source>
</evidence>
<dbReference type="EnsemblMetazoa" id="AAEL013157-RB">
    <property type="protein sequence ID" value="AAEL013157-PB"/>
    <property type="gene ID" value="AAEL013157"/>
</dbReference>
<keyword evidence="2" id="KW-0812">Transmembrane</keyword>
<feature type="compositionally biased region" description="Pro residues" evidence="1">
    <location>
        <begin position="460"/>
        <end position="469"/>
    </location>
</feature>
<feature type="signal peptide" evidence="3">
    <location>
        <begin position="1"/>
        <end position="27"/>
    </location>
</feature>
<feature type="compositionally biased region" description="Low complexity" evidence="1">
    <location>
        <begin position="341"/>
        <end position="353"/>
    </location>
</feature>
<evidence type="ECO:0000256" key="1">
    <source>
        <dbReference type="SAM" id="MobiDB-lite"/>
    </source>
</evidence>
<feature type="compositionally biased region" description="Low complexity" evidence="1">
    <location>
        <begin position="277"/>
        <end position="288"/>
    </location>
</feature>
<feature type="region of interest" description="Disordered" evidence="1">
    <location>
        <begin position="448"/>
        <end position="470"/>
    </location>
</feature>
<reference evidence="4" key="2">
    <citation type="submission" date="2025-08" db="UniProtKB">
        <authorList>
            <consortium name="EnsemblMetazoa"/>
        </authorList>
    </citation>
    <scope>IDENTIFICATION</scope>
    <source>
        <strain evidence="4">LVP_AGWG</strain>
    </source>
</reference>
<keyword evidence="2" id="KW-0472">Membrane</keyword>
<feature type="compositionally biased region" description="Low complexity" evidence="1">
    <location>
        <begin position="191"/>
        <end position="213"/>
    </location>
</feature>
<accession>A0A903UUA4</accession>
<dbReference type="Proteomes" id="UP000008820">
    <property type="component" value="Chromosome 2"/>
</dbReference>
<reference evidence="4 5" key="1">
    <citation type="submission" date="2017-06" db="EMBL/GenBank/DDBJ databases">
        <title>Aedes aegypti genome working group (AGWG) sequencing and assembly.</title>
        <authorList>
            <consortium name="Aedes aegypti Genome Working Group (AGWG)"/>
            <person name="Matthews B.J."/>
        </authorList>
    </citation>
    <scope>NUCLEOTIDE SEQUENCE [LARGE SCALE GENOMIC DNA]</scope>
    <source>
        <strain evidence="4 5">LVP_AGWG</strain>
    </source>
</reference>
<evidence type="ECO:0000256" key="2">
    <source>
        <dbReference type="SAM" id="Phobius"/>
    </source>
</evidence>
<keyword evidence="5" id="KW-1185">Reference proteome</keyword>
<keyword evidence="2" id="KW-1133">Transmembrane helix</keyword>
<evidence type="ECO:0000313" key="4">
    <source>
        <dbReference type="EnsemblMetazoa" id="AAEL013157-PB"/>
    </source>
</evidence>
<feature type="region of interest" description="Disordered" evidence="1">
    <location>
        <begin position="179"/>
        <end position="361"/>
    </location>
</feature>
<proteinExistence type="predicted"/>
<feature type="transmembrane region" description="Helical" evidence="2">
    <location>
        <begin position="485"/>
        <end position="510"/>
    </location>
</feature>
<dbReference type="AlphaFoldDB" id="A0A903UUA4"/>
<sequence>MKMIFEFYVRQLVCVLIMLVHQSFTRTIEISAYGNGSSYGYPVLRNGYVERPSIGRAMSGDRYRNTLDNMSRKPVSSYQDPLKTPKYIVYPSNSQSIDNGIPLKTDGAMDRFAPGEAYGGTVYKIVKARENKIKYGYQYQKPNAASFDDGIPRTTASPPIAVAAPSLPPPVTSPPIPVFIAGPTPNPSPPSVATAPATAAPAPGASSESTPSSQYIPPSDLNLFAPNIHSHYPPPADGDVRFNGVSSYLPPPAGTPDDAPSVDSGPQPVSSADSVLSAPTQPASAPPSNQYIPPDSLFQFPPNIHSHYHPPPTTDFQPNGISSYLPPPAGPTDSYLPPPSGDSSNGPSPGPSDANDMIGTIPVGPNSPYYSYLPPSQPATPSPMTMQQMPPQMMMGMPLPNNMMPMGMPPAAMAPFEMGRNPPIDFDFHGYYPHDHFPEYIFDHDHDHDHFHDEPTTTTPAPPPPPPPKPPKRVKNFSYYYVTRFFWYIPLYFSLYMLFYVLVLILRFVARRKVNYPNQWTGRSLGEIQYLTNDQAVDKADVMTGFVMKQIEDFKEKYL</sequence>
<evidence type="ECO:0000256" key="3">
    <source>
        <dbReference type="SAM" id="SignalP"/>
    </source>
</evidence>